<proteinExistence type="predicted"/>
<protein>
    <submittedName>
        <fullName evidence="1">Uncharacterized protein</fullName>
    </submittedName>
</protein>
<name>A0ACB8SM82_9AGAM</name>
<gene>
    <name evidence="1" type="ORF">BV25DRAFT_1830861</name>
</gene>
<reference evidence="1" key="1">
    <citation type="submission" date="2021-03" db="EMBL/GenBank/DDBJ databases">
        <authorList>
            <consortium name="DOE Joint Genome Institute"/>
            <person name="Ahrendt S."/>
            <person name="Looney B.P."/>
            <person name="Miyauchi S."/>
            <person name="Morin E."/>
            <person name="Drula E."/>
            <person name="Courty P.E."/>
            <person name="Chicoki N."/>
            <person name="Fauchery L."/>
            <person name="Kohler A."/>
            <person name="Kuo A."/>
            <person name="Labutti K."/>
            <person name="Pangilinan J."/>
            <person name="Lipzen A."/>
            <person name="Riley R."/>
            <person name="Andreopoulos W."/>
            <person name="He G."/>
            <person name="Johnson J."/>
            <person name="Barry K.W."/>
            <person name="Grigoriev I.V."/>
            <person name="Nagy L."/>
            <person name="Hibbett D."/>
            <person name="Henrissat B."/>
            <person name="Matheny P.B."/>
            <person name="Labbe J."/>
            <person name="Martin F."/>
        </authorList>
    </citation>
    <scope>NUCLEOTIDE SEQUENCE</scope>
    <source>
        <strain evidence="1">HHB10654</strain>
    </source>
</reference>
<organism evidence="1 2">
    <name type="scientific">Artomyces pyxidatus</name>
    <dbReference type="NCBI Taxonomy" id="48021"/>
    <lineage>
        <taxon>Eukaryota</taxon>
        <taxon>Fungi</taxon>
        <taxon>Dikarya</taxon>
        <taxon>Basidiomycota</taxon>
        <taxon>Agaricomycotina</taxon>
        <taxon>Agaricomycetes</taxon>
        <taxon>Russulales</taxon>
        <taxon>Auriscalpiaceae</taxon>
        <taxon>Artomyces</taxon>
    </lineage>
</organism>
<reference evidence="1" key="2">
    <citation type="journal article" date="2022" name="New Phytol.">
        <title>Evolutionary transition to the ectomycorrhizal habit in the genomes of a hyperdiverse lineage of mushroom-forming fungi.</title>
        <authorList>
            <person name="Looney B."/>
            <person name="Miyauchi S."/>
            <person name="Morin E."/>
            <person name="Drula E."/>
            <person name="Courty P.E."/>
            <person name="Kohler A."/>
            <person name="Kuo A."/>
            <person name="LaButti K."/>
            <person name="Pangilinan J."/>
            <person name="Lipzen A."/>
            <person name="Riley R."/>
            <person name="Andreopoulos W."/>
            <person name="He G."/>
            <person name="Johnson J."/>
            <person name="Nolan M."/>
            <person name="Tritt A."/>
            <person name="Barry K.W."/>
            <person name="Grigoriev I.V."/>
            <person name="Nagy L.G."/>
            <person name="Hibbett D."/>
            <person name="Henrissat B."/>
            <person name="Matheny P.B."/>
            <person name="Labbe J."/>
            <person name="Martin F.M."/>
        </authorList>
    </citation>
    <scope>NUCLEOTIDE SEQUENCE</scope>
    <source>
        <strain evidence="1">HHB10654</strain>
    </source>
</reference>
<keyword evidence="2" id="KW-1185">Reference proteome</keyword>
<evidence type="ECO:0000313" key="1">
    <source>
        <dbReference type="EMBL" id="KAI0057619.1"/>
    </source>
</evidence>
<comment type="caution">
    <text evidence="1">The sequence shown here is derived from an EMBL/GenBank/DDBJ whole genome shotgun (WGS) entry which is preliminary data.</text>
</comment>
<dbReference type="Proteomes" id="UP000814140">
    <property type="component" value="Unassembled WGS sequence"/>
</dbReference>
<sequence length="114" mass="12943">MNVDITDFEMYSAPRHLSFCEPEHTLHDRLWQAFLKSKKPVPATVYAPLSTPPTLQCVDDHSFGELFTLTGPLSLVPKTHKSNCILFIRPGEHRGVHEAVVATDYVVYFVIHTH</sequence>
<accession>A0ACB8SM82</accession>
<dbReference type="EMBL" id="MU277244">
    <property type="protein sequence ID" value="KAI0057619.1"/>
    <property type="molecule type" value="Genomic_DNA"/>
</dbReference>
<evidence type="ECO:0000313" key="2">
    <source>
        <dbReference type="Proteomes" id="UP000814140"/>
    </source>
</evidence>